<gene>
    <name evidence="9" type="ORF">DSTB1V02_LOCUS10433</name>
</gene>
<dbReference type="GO" id="GO:0005868">
    <property type="term" value="C:cytoplasmic dynein complex"/>
    <property type="evidence" value="ECO:0007669"/>
    <property type="project" value="InterPro"/>
</dbReference>
<keyword evidence="10" id="KW-1185">Reference proteome</keyword>
<feature type="region of interest" description="Disordered" evidence="8">
    <location>
        <begin position="125"/>
        <end position="147"/>
    </location>
</feature>
<accession>A0A7R9FQ14</accession>
<organism evidence="9">
    <name type="scientific">Darwinula stevensoni</name>
    <dbReference type="NCBI Taxonomy" id="69355"/>
    <lineage>
        <taxon>Eukaryota</taxon>
        <taxon>Metazoa</taxon>
        <taxon>Ecdysozoa</taxon>
        <taxon>Arthropoda</taxon>
        <taxon>Crustacea</taxon>
        <taxon>Oligostraca</taxon>
        <taxon>Ostracoda</taxon>
        <taxon>Podocopa</taxon>
        <taxon>Podocopida</taxon>
        <taxon>Darwinulocopina</taxon>
        <taxon>Darwinuloidea</taxon>
        <taxon>Darwinulidae</taxon>
        <taxon>Darwinula</taxon>
    </lineage>
</organism>
<evidence type="ECO:0000256" key="5">
    <source>
        <dbReference type="ARBA" id="ARBA00022737"/>
    </source>
</evidence>
<comment type="subcellular location">
    <subcellularLocation>
        <location evidence="1">Cytoplasm</location>
        <location evidence="1">Cytoskeleton</location>
    </subcellularLocation>
</comment>
<dbReference type="PROSITE" id="PS50082">
    <property type="entry name" value="WD_REPEATS_2"/>
    <property type="match status" value="1"/>
</dbReference>
<dbReference type="OrthoDB" id="4189at2759"/>
<evidence type="ECO:0000256" key="1">
    <source>
        <dbReference type="ARBA" id="ARBA00004245"/>
    </source>
</evidence>
<protein>
    <submittedName>
        <fullName evidence="9">Uncharacterized protein</fullName>
    </submittedName>
</protein>
<dbReference type="InterPro" id="IPR050687">
    <property type="entry name" value="Dynein_IC"/>
</dbReference>
<dbReference type="Pfam" id="PF00400">
    <property type="entry name" value="WD40"/>
    <property type="match status" value="1"/>
</dbReference>
<dbReference type="EMBL" id="LR902510">
    <property type="protein sequence ID" value="CAD7250663.1"/>
    <property type="molecule type" value="Genomic_DNA"/>
</dbReference>
<dbReference type="PANTHER" id="PTHR12442:SF22">
    <property type="entry name" value="CYTOPLASMIC DYNEIN 1 INTERMEDIATE CHAIN-RELATED"/>
    <property type="match status" value="1"/>
</dbReference>
<name>A0A7R9FQ14_9CRUS</name>
<dbReference type="EMBL" id="CAJPEV010002993">
    <property type="protein sequence ID" value="CAG0898624.1"/>
    <property type="molecule type" value="Genomic_DNA"/>
</dbReference>
<feature type="repeat" description="WD" evidence="7">
    <location>
        <begin position="506"/>
        <end position="553"/>
    </location>
</feature>
<feature type="compositionally biased region" description="Low complexity" evidence="8">
    <location>
        <begin position="70"/>
        <end position="104"/>
    </location>
</feature>
<evidence type="ECO:0000256" key="4">
    <source>
        <dbReference type="ARBA" id="ARBA00022574"/>
    </source>
</evidence>
<feature type="compositionally biased region" description="Basic and acidic residues" evidence="8">
    <location>
        <begin position="125"/>
        <end position="136"/>
    </location>
</feature>
<evidence type="ECO:0000313" key="10">
    <source>
        <dbReference type="Proteomes" id="UP000677054"/>
    </source>
</evidence>
<dbReference type="Pfam" id="PF11540">
    <property type="entry name" value="Dynein_IC2"/>
    <property type="match status" value="1"/>
</dbReference>
<dbReference type="InterPro" id="IPR036322">
    <property type="entry name" value="WD40_repeat_dom_sf"/>
</dbReference>
<feature type="region of interest" description="Disordered" evidence="8">
    <location>
        <begin position="663"/>
        <end position="683"/>
    </location>
</feature>
<evidence type="ECO:0000256" key="2">
    <source>
        <dbReference type="ARBA" id="ARBA00011059"/>
    </source>
</evidence>
<dbReference type="SMART" id="SM00320">
    <property type="entry name" value="WD40"/>
    <property type="match status" value="6"/>
</dbReference>
<dbReference type="Gene3D" id="2.130.10.10">
    <property type="entry name" value="YVTN repeat-like/Quinoprotein amine dehydrogenase"/>
    <property type="match status" value="2"/>
</dbReference>
<comment type="similarity">
    <text evidence="2">Belongs to the dynein intermediate chain family.</text>
</comment>
<reference evidence="9" key="1">
    <citation type="submission" date="2020-11" db="EMBL/GenBank/DDBJ databases">
        <authorList>
            <person name="Tran Van P."/>
        </authorList>
    </citation>
    <scope>NUCLEOTIDE SEQUENCE</scope>
</reference>
<keyword evidence="6" id="KW-0206">Cytoskeleton</keyword>
<feature type="region of interest" description="Disordered" evidence="8">
    <location>
        <begin position="15"/>
        <end position="109"/>
    </location>
</feature>
<feature type="compositionally biased region" description="Basic and acidic residues" evidence="8">
    <location>
        <begin position="205"/>
        <end position="222"/>
    </location>
</feature>
<keyword evidence="3" id="KW-0963">Cytoplasm</keyword>
<feature type="compositionally biased region" description="Low complexity" evidence="8">
    <location>
        <begin position="672"/>
        <end position="683"/>
    </location>
</feature>
<keyword evidence="4 7" id="KW-0853">WD repeat</keyword>
<dbReference type="GO" id="GO:0010970">
    <property type="term" value="P:transport along microtubule"/>
    <property type="evidence" value="ECO:0007669"/>
    <property type="project" value="TreeGrafter"/>
</dbReference>
<dbReference type="AlphaFoldDB" id="A0A7R9FQ14"/>
<evidence type="ECO:0000256" key="3">
    <source>
        <dbReference type="ARBA" id="ARBA00022490"/>
    </source>
</evidence>
<dbReference type="GO" id="GO:0045503">
    <property type="term" value="F:dynein light chain binding"/>
    <property type="evidence" value="ECO:0007669"/>
    <property type="project" value="TreeGrafter"/>
</dbReference>
<evidence type="ECO:0000256" key="8">
    <source>
        <dbReference type="SAM" id="MobiDB-lite"/>
    </source>
</evidence>
<sequence>MSSNIKAELEKKKARLAALQRDRDDRRRRKQEQETARAAEAGVPPAGSQRPGEMDINKLIQDVGLPPIPSTGDGDSVTSISTSSDRSASNTPDTSLTTSATSLPSHPPIRKVELKIVQVNETHIPPEEHVSYDKETQTTSTGDSHERRGVDYYVLTYDDLGDGEEDSLPHIHSAPVFQSKLPPGVLHPGMPQVQAVLPPSVEAEDTSKNQEAKPQRQELSEEEKQTLMMTEEFLGFFDRATRRIERALNEDSDILVDYSADLDADANGEEKSGQRLVLNRWFEDERWSRNRVVTSVDWCPQYPELLVASYNNNVASPHDPDGVALVWNTRFKKHTPEYIFHCQSPVMTVSFAKFHPNLILGGTYSGQLVLWDNRVHKRTPVQRSPLSAGAHTASVSFLHPEDSQGTGSLMILSFLQHPVYSLTVVGTAHAHAVVSASNAGRLCAWSLDMLAAPQESLDLVYKQRPVPATCLSFLPNDSNNFVLGSEDACVYYACRHGNKAGVLEAFEGHRGPVTGIDTHRAYGPIEFSHLFLSSSFDWTVKLWSAKERKPLHSFEDNGDYIYDVAWSPIHPSVFAAVDGNGRLDIWNLNVDIEVPTASVVVEEGVALNRVSWTQSGQHICVGDENGRIWVYDLSEVLAVPKADDWSNMMHTLHEMKTNQLEDVEISPPPTSLPMSSPMSSLKL</sequence>
<dbReference type="InterPro" id="IPR001680">
    <property type="entry name" value="WD40_rpt"/>
</dbReference>
<dbReference type="InterPro" id="IPR025956">
    <property type="entry name" value="DYNC1I1/DYNC1I2"/>
</dbReference>
<feature type="compositionally biased region" description="Basic and acidic residues" evidence="8">
    <location>
        <begin position="20"/>
        <end position="37"/>
    </location>
</feature>
<evidence type="ECO:0000313" key="9">
    <source>
        <dbReference type="EMBL" id="CAD7250663.1"/>
    </source>
</evidence>
<proteinExistence type="inferred from homology"/>
<evidence type="ECO:0000256" key="7">
    <source>
        <dbReference type="PROSITE-ProRule" id="PRU00221"/>
    </source>
</evidence>
<dbReference type="SUPFAM" id="SSF50978">
    <property type="entry name" value="WD40 repeat-like"/>
    <property type="match status" value="1"/>
</dbReference>
<dbReference type="GO" id="GO:0045504">
    <property type="term" value="F:dynein heavy chain binding"/>
    <property type="evidence" value="ECO:0007669"/>
    <property type="project" value="TreeGrafter"/>
</dbReference>
<keyword evidence="5" id="KW-0677">Repeat</keyword>
<feature type="region of interest" description="Disordered" evidence="8">
    <location>
        <begin position="200"/>
        <end position="222"/>
    </location>
</feature>
<evidence type="ECO:0000256" key="6">
    <source>
        <dbReference type="ARBA" id="ARBA00023212"/>
    </source>
</evidence>
<dbReference type="Proteomes" id="UP000677054">
    <property type="component" value="Unassembled WGS sequence"/>
</dbReference>
<dbReference type="PANTHER" id="PTHR12442">
    <property type="entry name" value="DYNEIN INTERMEDIATE CHAIN"/>
    <property type="match status" value="1"/>
</dbReference>
<dbReference type="InterPro" id="IPR015943">
    <property type="entry name" value="WD40/YVTN_repeat-like_dom_sf"/>
</dbReference>